<organism evidence="1 2">
    <name type="scientific">Clarias magur</name>
    <name type="common">Asian catfish</name>
    <name type="synonym">Macropteronotus magur</name>
    <dbReference type="NCBI Taxonomy" id="1594786"/>
    <lineage>
        <taxon>Eukaryota</taxon>
        <taxon>Metazoa</taxon>
        <taxon>Chordata</taxon>
        <taxon>Craniata</taxon>
        <taxon>Vertebrata</taxon>
        <taxon>Euteleostomi</taxon>
        <taxon>Actinopterygii</taxon>
        <taxon>Neopterygii</taxon>
        <taxon>Teleostei</taxon>
        <taxon>Ostariophysi</taxon>
        <taxon>Siluriformes</taxon>
        <taxon>Clariidae</taxon>
        <taxon>Clarias</taxon>
    </lineage>
</organism>
<sequence length="50" mass="5789">PRFSLRSHTEGRDHLSVAHTCQNKEHMSGLMLTFVVGYRAHVIKNKDVQR</sequence>
<reference evidence="1" key="1">
    <citation type="submission" date="2020-07" db="EMBL/GenBank/DDBJ databases">
        <title>Clarias magur genome sequencing, assembly and annotation.</title>
        <authorList>
            <person name="Kushwaha B."/>
            <person name="Kumar R."/>
            <person name="Das P."/>
            <person name="Joshi C.G."/>
            <person name="Kumar D."/>
            <person name="Nagpure N.S."/>
            <person name="Pandey M."/>
            <person name="Agarwal S."/>
            <person name="Srivastava S."/>
            <person name="Singh M."/>
            <person name="Sahoo L."/>
            <person name="Jayasankar P."/>
            <person name="Meher P.K."/>
            <person name="Koringa P.G."/>
            <person name="Iquebal M.A."/>
            <person name="Das S.P."/>
            <person name="Bit A."/>
            <person name="Patnaik S."/>
            <person name="Patel N."/>
            <person name="Shah T.M."/>
            <person name="Hinsu A."/>
            <person name="Jena J.K."/>
        </authorList>
    </citation>
    <scope>NUCLEOTIDE SEQUENCE</scope>
    <source>
        <strain evidence="1">CIFAMagur01</strain>
        <tissue evidence="1">Testis</tissue>
    </source>
</reference>
<protein>
    <submittedName>
        <fullName evidence="1">Uncharacterized protein</fullName>
    </submittedName>
</protein>
<accession>A0A8J4WW78</accession>
<name>A0A8J4WW78_CLAMG</name>
<dbReference type="EMBL" id="QNUK01000428">
    <property type="protein sequence ID" value="KAF5893537.1"/>
    <property type="molecule type" value="Genomic_DNA"/>
</dbReference>
<evidence type="ECO:0000313" key="1">
    <source>
        <dbReference type="EMBL" id="KAF5893537.1"/>
    </source>
</evidence>
<gene>
    <name evidence="1" type="ORF">DAT39_016760</name>
</gene>
<evidence type="ECO:0000313" key="2">
    <source>
        <dbReference type="Proteomes" id="UP000727407"/>
    </source>
</evidence>
<proteinExistence type="predicted"/>
<dbReference type="AlphaFoldDB" id="A0A8J4WW78"/>
<feature type="non-terminal residue" evidence="1">
    <location>
        <position position="1"/>
    </location>
</feature>
<keyword evidence="2" id="KW-1185">Reference proteome</keyword>
<comment type="caution">
    <text evidence="1">The sequence shown here is derived from an EMBL/GenBank/DDBJ whole genome shotgun (WGS) entry which is preliminary data.</text>
</comment>
<dbReference type="Proteomes" id="UP000727407">
    <property type="component" value="Unassembled WGS sequence"/>
</dbReference>